<accession>A0A0V0GHM0</accession>
<dbReference type="AlphaFoldDB" id="A0A0V0GHM0"/>
<feature type="region of interest" description="Disordered" evidence="1">
    <location>
        <begin position="49"/>
        <end position="81"/>
    </location>
</feature>
<evidence type="ECO:0000256" key="1">
    <source>
        <dbReference type="SAM" id="MobiDB-lite"/>
    </source>
</evidence>
<sequence>QVVLEHLHNKCPRTVLFSNVISDNATLVQQTHKNNVKEVSSCRLMLKPSKNLPKNNVSKKTIVPENHLNSTSPRKSFDYYV</sequence>
<organism evidence="2">
    <name type="scientific">Solanum chacoense</name>
    <name type="common">Chaco potato</name>
    <dbReference type="NCBI Taxonomy" id="4108"/>
    <lineage>
        <taxon>Eukaryota</taxon>
        <taxon>Viridiplantae</taxon>
        <taxon>Streptophyta</taxon>
        <taxon>Embryophyta</taxon>
        <taxon>Tracheophyta</taxon>
        <taxon>Spermatophyta</taxon>
        <taxon>Magnoliopsida</taxon>
        <taxon>eudicotyledons</taxon>
        <taxon>Gunneridae</taxon>
        <taxon>Pentapetalae</taxon>
        <taxon>asterids</taxon>
        <taxon>lamiids</taxon>
        <taxon>Solanales</taxon>
        <taxon>Solanaceae</taxon>
        <taxon>Solanoideae</taxon>
        <taxon>Solaneae</taxon>
        <taxon>Solanum</taxon>
    </lineage>
</organism>
<reference evidence="2" key="1">
    <citation type="submission" date="2015-12" db="EMBL/GenBank/DDBJ databases">
        <title>Gene expression during late stages of embryo sac development: a critical building block for successful pollen-pistil interactions.</title>
        <authorList>
            <person name="Liu Y."/>
            <person name="Joly V."/>
            <person name="Sabar M."/>
            <person name="Matton D.P."/>
        </authorList>
    </citation>
    <scope>NUCLEOTIDE SEQUENCE</scope>
</reference>
<name>A0A0V0GHM0_SOLCH</name>
<dbReference type="EMBL" id="GEDG01038707">
    <property type="protein sequence ID" value="JAP07459.1"/>
    <property type="molecule type" value="Transcribed_RNA"/>
</dbReference>
<feature type="non-terminal residue" evidence="2">
    <location>
        <position position="1"/>
    </location>
</feature>
<proteinExistence type="predicted"/>
<evidence type="ECO:0000313" key="2">
    <source>
        <dbReference type="EMBL" id="JAP07459.1"/>
    </source>
</evidence>
<protein>
    <submittedName>
        <fullName evidence="2">Putative ovule protein</fullName>
    </submittedName>
</protein>